<accession>A0A348WA10</accession>
<evidence type="ECO:0000259" key="3">
    <source>
        <dbReference type="Pfam" id="PF13579"/>
    </source>
</evidence>
<gene>
    <name evidence="4" type="ORF">DCS45_05770</name>
</gene>
<evidence type="ECO:0000313" key="4">
    <source>
        <dbReference type="EMBL" id="HAR51372.1"/>
    </source>
</evidence>
<dbReference type="AlphaFoldDB" id="A0A348WA10"/>
<dbReference type="Proteomes" id="UP000264719">
    <property type="component" value="Unassembled WGS sequence"/>
</dbReference>
<dbReference type="Pfam" id="PF13579">
    <property type="entry name" value="Glyco_trans_4_4"/>
    <property type="match status" value="1"/>
</dbReference>
<evidence type="ECO:0000256" key="2">
    <source>
        <dbReference type="ARBA" id="ARBA00022679"/>
    </source>
</evidence>
<reference evidence="4 5" key="1">
    <citation type="journal article" date="2018" name="Nat. Biotechnol.">
        <title>A standardized bacterial taxonomy based on genome phylogeny substantially revises the tree of life.</title>
        <authorList>
            <person name="Parks D.H."/>
            <person name="Chuvochina M."/>
            <person name="Waite D.W."/>
            <person name="Rinke C."/>
            <person name="Skarshewski A."/>
            <person name="Chaumeil P.A."/>
            <person name="Hugenholtz P."/>
        </authorList>
    </citation>
    <scope>NUCLEOTIDE SEQUENCE [LARGE SCALE GENOMIC DNA]</scope>
    <source>
        <strain evidence="4">UBA9169</strain>
    </source>
</reference>
<dbReference type="SUPFAM" id="SSF53756">
    <property type="entry name" value="UDP-Glycosyltransferase/glycogen phosphorylase"/>
    <property type="match status" value="1"/>
</dbReference>
<keyword evidence="1" id="KW-0328">Glycosyltransferase</keyword>
<dbReference type="Pfam" id="PF13692">
    <property type="entry name" value="Glyco_trans_1_4"/>
    <property type="match status" value="1"/>
</dbReference>
<name>A0A348WA10_9RHOB</name>
<organism evidence="4 5">
    <name type="scientific">Roseovarius nubinhibens</name>
    <dbReference type="NCBI Taxonomy" id="314263"/>
    <lineage>
        <taxon>Bacteria</taxon>
        <taxon>Pseudomonadati</taxon>
        <taxon>Pseudomonadota</taxon>
        <taxon>Alphaproteobacteria</taxon>
        <taxon>Rhodobacterales</taxon>
        <taxon>Roseobacteraceae</taxon>
        <taxon>Roseovarius</taxon>
    </lineage>
</organism>
<proteinExistence type="predicted"/>
<sequence length="384" mass="42453">MAQQRVYVIQFTTVHTRNDTRIRLKEVTTLADRLDARVSLFVQDGLGDEEVGEGLFDIRDTGARPGGRLKRMTLGAWRMYRAVRAARPQVAHFHDPELIPVGLALKLSGIKLVYDVHEDLPRQIMGKPYIKPFMRRLVSTAAALAERAADRCFDGILPATPAIAEHFKSRHVALVQNFPILGELMAAAEEPLTNRPANFAFVGGITEIRGISEMIDAIAQVDHPEARLDLVGTFSPQKLRDAMTASPGWERVIEHGWADRPTVAALLGQVRAGLVLYLPSPNHIAAQPNKLFEYMSAGLPVIASDFPLWRKIVEGAGCGLLVNPEDPQAIAQAMDWMLRNPAEAEAMGQRGRAAVQSTYNWSKEAETLVAFYCDELGVPLKQIH</sequence>
<comment type="caution">
    <text evidence="4">The sequence shown here is derived from an EMBL/GenBank/DDBJ whole genome shotgun (WGS) entry which is preliminary data.</text>
</comment>
<dbReference type="GO" id="GO:0016757">
    <property type="term" value="F:glycosyltransferase activity"/>
    <property type="evidence" value="ECO:0007669"/>
    <property type="project" value="UniProtKB-KW"/>
</dbReference>
<dbReference type="EMBL" id="DMVW01000055">
    <property type="protein sequence ID" value="HAR51372.1"/>
    <property type="molecule type" value="Genomic_DNA"/>
</dbReference>
<evidence type="ECO:0000256" key="1">
    <source>
        <dbReference type="ARBA" id="ARBA00022676"/>
    </source>
</evidence>
<feature type="domain" description="Glycosyltransferase subfamily 4-like N-terminal" evidence="3">
    <location>
        <begin position="33"/>
        <end position="170"/>
    </location>
</feature>
<dbReference type="InterPro" id="IPR028098">
    <property type="entry name" value="Glyco_trans_4-like_N"/>
</dbReference>
<protein>
    <submittedName>
        <fullName evidence="4">Group 1 glycosyl transferase</fullName>
    </submittedName>
</protein>
<dbReference type="CDD" id="cd03794">
    <property type="entry name" value="GT4_WbuB-like"/>
    <property type="match status" value="1"/>
</dbReference>
<dbReference type="PANTHER" id="PTHR12526">
    <property type="entry name" value="GLYCOSYLTRANSFERASE"/>
    <property type="match status" value="1"/>
</dbReference>
<keyword evidence="2 4" id="KW-0808">Transferase</keyword>
<dbReference type="PANTHER" id="PTHR12526:SF629">
    <property type="entry name" value="TEICHURONIC ACID BIOSYNTHESIS GLYCOSYLTRANSFERASE TUAH-RELATED"/>
    <property type="match status" value="1"/>
</dbReference>
<evidence type="ECO:0000313" key="5">
    <source>
        <dbReference type="Proteomes" id="UP000264719"/>
    </source>
</evidence>
<dbReference type="Gene3D" id="3.40.50.2000">
    <property type="entry name" value="Glycogen Phosphorylase B"/>
    <property type="match status" value="2"/>
</dbReference>